<dbReference type="OrthoDB" id="7107929at2"/>
<dbReference type="RefSeq" id="WP_083877732.1">
    <property type="nucleotide sequence ID" value="NZ_CP035467.1"/>
</dbReference>
<dbReference type="AlphaFoldDB" id="A0A4V1IJD4"/>
<protein>
    <submittedName>
        <fullName evidence="1">Uncharacterized protein</fullName>
    </submittedName>
</protein>
<dbReference type="Proteomes" id="UP000305881">
    <property type="component" value="Chromosome"/>
</dbReference>
<proteinExistence type="predicted"/>
<accession>A0A4V1IJD4</accession>
<keyword evidence="2" id="KW-1185">Reference proteome</keyword>
<dbReference type="EMBL" id="CP035467">
    <property type="protein sequence ID" value="QCW81015.1"/>
    <property type="molecule type" value="Genomic_DNA"/>
</dbReference>
<reference evidence="2" key="1">
    <citation type="journal article" date="2019" name="J. Bacteriol.">
        <title>A Mutagenic Screen Identifies a TonB-Dependent Receptor Required for the Lanthanide Metal Switch in the Type I Methanotroph 'Methylotuvimicrobium buryatense' 5GB1C.</title>
        <authorList>
            <person name="Groom J.D."/>
            <person name="Ford S.M."/>
            <person name="Pesesky M.W."/>
            <person name="Lidstrom M.E."/>
        </authorList>
    </citation>
    <scope>NUCLEOTIDE SEQUENCE [LARGE SCALE GENOMIC DNA]</scope>
    <source>
        <strain evidence="2">5GB1C</strain>
    </source>
</reference>
<gene>
    <name evidence="1" type="ORF">EQU24_01155</name>
</gene>
<sequence>MKQREASQHEIAAQWNANVSIGDTVEYRSYPGAEPELFSTRTAASILGGHTAVVWLNGKSGCVAVDACHKVDER</sequence>
<evidence type="ECO:0000313" key="2">
    <source>
        <dbReference type="Proteomes" id="UP000305881"/>
    </source>
</evidence>
<dbReference type="KEGG" id="mbur:EQU24_01155"/>
<evidence type="ECO:0000313" key="1">
    <source>
        <dbReference type="EMBL" id="QCW81015.1"/>
    </source>
</evidence>
<organism evidence="1 2">
    <name type="scientific">Methylotuvimicrobium buryatense</name>
    <name type="common">Methylomicrobium buryatense</name>
    <dbReference type="NCBI Taxonomy" id="95641"/>
    <lineage>
        <taxon>Bacteria</taxon>
        <taxon>Pseudomonadati</taxon>
        <taxon>Pseudomonadota</taxon>
        <taxon>Gammaproteobacteria</taxon>
        <taxon>Methylococcales</taxon>
        <taxon>Methylococcaceae</taxon>
        <taxon>Methylotuvimicrobium</taxon>
    </lineage>
</organism>
<name>A0A4V1IJD4_METBY</name>